<sequence>MTKRTLLTDGEKETILKLNDEKYTNVDIANILNRSDTTIGRFLKKCGRTSAFSLTAKEKDLVKTLYCEEYLNSVEIWERHFKERCNQKTIELTVKNGGYSRGQGRGNYNRNTVHDYFKEIDNSNKAYVLGYLTADGRVTGKLLRLECAKKDEEIIDFIISEICPTAVKKDYERRGHLYTVCYLGSIDIVNDLKQYNVVKGKQCANLEFPEIPKRFYPDFIRGYFDGDGTITGKVKSVDNCQGYAAFCVDEKFGVTLDKILKNEYVLTKSANNLVDMSKYGSNILSLRISRIRDVLALYEYLYYSKDIFWLDRKFQKFTKVYNQYVNTEVIKRDKAV</sequence>
<dbReference type="PROSITE" id="PS50819">
    <property type="entry name" value="INTEIN_ENDONUCLEASE"/>
    <property type="match status" value="1"/>
</dbReference>
<protein>
    <recommendedName>
        <fullName evidence="1">DOD-type homing endonuclease domain-containing protein</fullName>
    </recommendedName>
</protein>
<dbReference type="OrthoDB" id="961985at2"/>
<dbReference type="Proteomes" id="UP000287605">
    <property type="component" value="Unassembled WGS sequence"/>
</dbReference>
<name>A0A430AW15_9ENTE</name>
<gene>
    <name evidence="2" type="ORF">CBF29_06505</name>
</gene>
<dbReference type="EMBL" id="NGKA01000008">
    <property type="protein sequence ID" value="RSU12245.1"/>
    <property type="molecule type" value="Genomic_DNA"/>
</dbReference>
<dbReference type="RefSeq" id="WP_126808668.1">
    <property type="nucleotide sequence ID" value="NZ_NGKA01000008.1"/>
</dbReference>
<evidence type="ECO:0000313" key="2">
    <source>
        <dbReference type="EMBL" id="RSU12245.1"/>
    </source>
</evidence>
<accession>A0A430AW15</accession>
<dbReference type="GO" id="GO:0004519">
    <property type="term" value="F:endonuclease activity"/>
    <property type="evidence" value="ECO:0007669"/>
    <property type="project" value="InterPro"/>
</dbReference>
<evidence type="ECO:0000313" key="3">
    <source>
        <dbReference type="Proteomes" id="UP000287605"/>
    </source>
</evidence>
<dbReference type="InterPro" id="IPR027434">
    <property type="entry name" value="Homing_endonucl"/>
</dbReference>
<dbReference type="Gene3D" id="3.10.28.10">
    <property type="entry name" value="Homing endonucleases"/>
    <property type="match status" value="1"/>
</dbReference>
<dbReference type="InterPro" id="IPR004042">
    <property type="entry name" value="Intein_endonuc_central"/>
</dbReference>
<keyword evidence="3" id="KW-1185">Reference proteome</keyword>
<organism evidence="2 3">
    <name type="scientific">Vagococcus elongatus</name>
    <dbReference type="NCBI Taxonomy" id="180344"/>
    <lineage>
        <taxon>Bacteria</taxon>
        <taxon>Bacillati</taxon>
        <taxon>Bacillota</taxon>
        <taxon>Bacilli</taxon>
        <taxon>Lactobacillales</taxon>
        <taxon>Enterococcaceae</taxon>
        <taxon>Vagococcus</taxon>
    </lineage>
</organism>
<evidence type="ECO:0000259" key="1">
    <source>
        <dbReference type="PROSITE" id="PS50819"/>
    </source>
</evidence>
<reference evidence="2 3" key="1">
    <citation type="submission" date="2017-05" db="EMBL/GenBank/DDBJ databases">
        <title>Vagococcus spp. assemblies.</title>
        <authorList>
            <person name="Gulvik C.A."/>
        </authorList>
    </citation>
    <scope>NUCLEOTIDE SEQUENCE [LARGE SCALE GENOMIC DNA]</scope>
    <source>
        <strain evidence="2 3">CCUG 51432</strain>
    </source>
</reference>
<dbReference type="AlphaFoldDB" id="A0A430AW15"/>
<proteinExistence type="predicted"/>
<comment type="caution">
    <text evidence="2">The sequence shown here is derived from an EMBL/GenBank/DDBJ whole genome shotgun (WGS) entry which is preliminary data.</text>
</comment>
<feature type="domain" description="DOD-type homing endonuclease" evidence="1">
    <location>
        <begin position="128"/>
        <end position="231"/>
    </location>
</feature>